<dbReference type="Proteomes" id="UP000018144">
    <property type="component" value="Unassembled WGS sequence"/>
</dbReference>
<evidence type="ECO:0000313" key="3">
    <source>
        <dbReference type="EMBL" id="CCX30892.1"/>
    </source>
</evidence>
<organism evidence="3 4">
    <name type="scientific">Pyronema omphalodes (strain CBS 100304)</name>
    <name type="common">Pyronema confluens</name>
    <dbReference type="NCBI Taxonomy" id="1076935"/>
    <lineage>
        <taxon>Eukaryota</taxon>
        <taxon>Fungi</taxon>
        <taxon>Dikarya</taxon>
        <taxon>Ascomycota</taxon>
        <taxon>Pezizomycotina</taxon>
        <taxon>Pezizomycetes</taxon>
        <taxon>Pezizales</taxon>
        <taxon>Pyronemataceae</taxon>
        <taxon>Pyronema</taxon>
    </lineage>
</organism>
<evidence type="ECO:0000259" key="2">
    <source>
        <dbReference type="Pfam" id="PF09949"/>
    </source>
</evidence>
<dbReference type="Pfam" id="PF09949">
    <property type="entry name" value="APP1_cat"/>
    <property type="match status" value="1"/>
</dbReference>
<proteinExistence type="predicted"/>
<dbReference type="STRING" id="1076935.U4LH97"/>
<evidence type="ECO:0000313" key="4">
    <source>
        <dbReference type="Proteomes" id="UP000018144"/>
    </source>
</evidence>
<evidence type="ECO:0000256" key="1">
    <source>
        <dbReference type="SAM" id="SignalP"/>
    </source>
</evidence>
<dbReference type="AlphaFoldDB" id="U4LH97"/>
<dbReference type="PANTHER" id="PTHR28208:SF2">
    <property type="entry name" value="PHOSPHATIDATE PHOSPHATASE APP1 CATALYTIC DOMAIN-CONTAINING PROTEIN"/>
    <property type="match status" value="1"/>
</dbReference>
<dbReference type="InterPro" id="IPR052935">
    <property type="entry name" value="Mg2+_PAP"/>
</dbReference>
<dbReference type="InterPro" id="IPR019236">
    <property type="entry name" value="APP1_cat"/>
</dbReference>
<keyword evidence="1" id="KW-0732">Signal</keyword>
<dbReference type="eggNOG" id="ENOG502QSDV">
    <property type="taxonomic scope" value="Eukaryota"/>
</dbReference>
<reference evidence="3 4" key="1">
    <citation type="journal article" date="2013" name="PLoS Genet.">
        <title>The genome and development-dependent transcriptomes of Pyronema confluens: a window into fungal evolution.</title>
        <authorList>
            <person name="Traeger S."/>
            <person name="Altegoer F."/>
            <person name="Freitag M."/>
            <person name="Gabaldon T."/>
            <person name="Kempken F."/>
            <person name="Kumar A."/>
            <person name="Marcet-Houben M."/>
            <person name="Poggeler S."/>
            <person name="Stajich J.E."/>
            <person name="Nowrousian M."/>
        </authorList>
    </citation>
    <scope>NUCLEOTIDE SEQUENCE [LARGE SCALE GENOMIC DNA]</scope>
    <source>
        <strain evidence="4">CBS 100304</strain>
        <tissue evidence="3">Vegetative mycelium</tissue>
    </source>
</reference>
<accession>U4LH97</accession>
<name>U4LH97_PYROM</name>
<dbReference type="PANTHER" id="PTHR28208">
    <property type="entry name" value="PHOSPHATIDATE PHOSPHATASE APP1"/>
    <property type="match status" value="1"/>
</dbReference>
<gene>
    <name evidence="3" type="ORF">PCON_09493</name>
</gene>
<feature type="signal peptide" evidence="1">
    <location>
        <begin position="1"/>
        <end position="18"/>
    </location>
</feature>
<protein>
    <submittedName>
        <fullName evidence="3">Similar to Actin patch protein 1 acc. no. P53933</fullName>
    </submittedName>
</protein>
<dbReference type="GO" id="GO:0008195">
    <property type="term" value="F:phosphatidate phosphatase activity"/>
    <property type="evidence" value="ECO:0007669"/>
    <property type="project" value="InterPro"/>
</dbReference>
<dbReference type="OrthoDB" id="414243at2759"/>
<feature type="chain" id="PRO_5004652303" evidence="1">
    <location>
        <begin position="19"/>
        <end position="492"/>
    </location>
</feature>
<dbReference type="OMA" id="FTPWMNM"/>
<dbReference type="EMBL" id="HF935497">
    <property type="protein sequence ID" value="CCX30892.1"/>
    <property type="molecule type" value="Genomic_DNA"/>
</dbReference>
<feature type="domain" description="Phosphatidate phosphatase APP1 catalytic" evidence="2">
    <location>
        <begin position="250"/>
        <end position="395"/>
    </location>
</feature>
<dbReference type="GO" id="GO:0030479">
    <property type="term" value="C:actin cortical patch"/>
    <property type="evidence" value="ECO:0007669"/>
    <property type="project" value="TreeGrafter"/>
</dbReference>
<sequence>MLSPLFLLSLIPISLASAVPNIAERELQRRTLADVVNGLANGISVSDITQGILPDFFDNLPRADQIANKFNINNAAYDQAPVEVLNMPGYANWTSNGWNWRMHAWAYKQPMSINNQSIVSQAVLDRAANVFLAKFDINQLQPHEQQNARNLTSAVLAIPQSDVQLDFLLTLQTPQQNLSSWTAQVVWPTRTDARGEVDGFVQLPLVPRGGEQPWIPDGSQTHQITRLDVHTSVSNSGNSSAYLIPPEGVIILSDIDDILRVTKIYNPQEGLLNTFARDFVPWENMPELFADWKGQHPEQPYHFHYLSTTPEQATRAYIDFIYSNYPLGSFDTRPLNFTTVEQTFSVRKLLVEKILQTFPNRRFVLIGDTTNSDVMQEYPAAAKAYKNVMCILLRNVSQTDSTNRFPYDTSGFRGLDQAMYMFFRTPNDLKGLNFGNGDCRNASVRDTVTFGWQNLPGGINTSKGGSTSGAPNRRVGLSGVLVVMGAVGWWLM</sequence>
<keyword evidence="4" id="KW-1185">Reference proteome</keyword>